<protein>
    <submittedName>
        <fullName evidence="2">Acyl carrier protein</fullName>
    </submittedName>
</protein>
<dbReference type="InterPro" id="IPR036736">
    <property type="entry name" value="ACP-like_sf"/>
</dbReference>
<evidence type="ECO:0000259" key="1">
    <source>
        <dbReference type="PROSITE" id="PS50075"/>
    </source>
</evidence>
<dbReference type="AlphaFoldDB" id="A0A937RSN6"/>
<organism evidence="2 3">
    <name type="scientific">Frankia nepalensis</name>
    <dbReference type="NCBI Taxonomy" id="1836974"/>
    <lineage>
        <taxon>Bacteria</taxon>
        <taxon>Bacillati</taxon>
        <taxon>Actinomycetota</taxon>
        <taxon>Actinomycetes</taxon>
        <taxon>Frankiales</taxon>
        <taxon>Frankiaceae</taxon>
        <taxon>Frankia</taxon>
    </lineage>
</organism>
<gene>
    <name evidence="2" type="ORF">I7412_33640</name>
</gene>
<proteinExistence type="predicted"/>
<feature type="domain" description="Carrier" evidence="1">
    <location>
        <begin position="4"/>
        <end position="82"/>
    </location>
</feature>
<comment type="caution">
    <text evidence="2">The sequence shown here is derived from an EMBL/GenBank/DDBJ whole genome shotgun (WGS) entry which is preliminary data.</text>
</comment>
<evidence type="ECO:0000313" key="3">
    <source>
        <dbReference type="Proteomes" id="UP000604475"/>
    </source>
</evidence>
<accession>A0A937RSN6</accession>
<name>A0A937RSN6_9ACTN</name>
<dbReference type="InterPro" id="IPR009081">
    <property type="entry name" value="PP-bd_ACP"/>
</dbReference>
<dbReference type="Gene3D" id="1.10.1200.10">
    <property type="entry name" value="ACP-like"/>
    <property type="match status" value="1"/>
</dbReference>
<evidence type="ECO:0000313" key="2">
    <source>
        <dbReference type="EMBL" id="MBL7632018.1"/>
    </source>
</evidence>
<dbReference type="RefSeq" id="WP_203007418.1">
    <property type="nucleotide sequence ID" value="NZ_JADWYU010000209.1"/>
</dbReference>
<dbReference type="Proteomes" id="UP000604475">
    <property type="component" value="Unassembled WGS sequence"/>
</dbReference>
<reference evidence="2" key="1">
    <citation type="submission" date="2020-12" db="EMBL/GenBank/DDBJ databases">
        <title>Genomic characterization of non-nitrogen-fixing Frankia strains.</title>
        <authorList>
            <person name="Carlos-Shanley C."/>
            <person name="Guerra T."/>
            <person name="Hahn D."/>
        </authorList>
    </citation>
    <scope>NUCLEOTIDE SEQUENCE</scope>
    <source>
        <strain evidence="2">CN6</strain>
    </source>
</reference>
<dbReference type="EMBL" id="JAEACQ010000292">
    <property type="protein sequence ID" value="MBL7632018.1"/>
    <property type="molecule type" value="Genomic_DNA"/>
</dbReference>
<dbReference type="Pfam" id="PF00550">
    <property type="entry name" value="PP-binding"/>
    <property type="match status" value="1"/>
</dbReference>
<sequence>MPQQWDSAALFEFLVTQAGLPEDDLPTSLDVTFEDIGLDSLAYLQLQSEVLGAVGVELPADPPPGYTLADILDAVNLALTTS</sequence>
<dbReference type="SUPFAM" id="SSF47336">
    <property type="entry name" value="ACP-like"/>
    <property type="match status" value="1"/>
</dbReference>
<keyword evidence="3" id="KW-1185">Reference proteome</keyword>
<dbReference type="PROSITE" id="PS50075">
    <property type="entry name" value="CARRIER"/>
    <property type="match status" value="1"/>
</dbReference>